<evidence type="ECO:0000313" key="2">
    <source>
        <dbReference type="EMBL" id="SCB12805.1"/>
    </source>
</evidence>
<gene>
    <name evidence="2" type="ORF">GA0061099_1001885</name>
</gene>
<dbReference type="EMBL" id="FMAE01000001">
    <property type="protein sequence ID" value="SCB12805.1"/>
    <property type="molecule type" value="Genomic_DNA"/>
</dbReference>
<protein>
    <submittedName>
        <fullName evidence="2">Uncharacterized protein</fullName>
    </submittedName>
</protein>
<proteinExistence type="predicted"/>
<dbReference type="Proteomes" id="UP000183174">
    <property type="component" value="Unassembled WGS sequence"/>
</dbReference>
<evidence type="ECO:0000313" key="3">
    <source>
        <dbReference type="Proteomes" id="UP000183174"/>
    </source>
</evidence>
<sequence>MTNVNTSSGTLNPLFHPAAHYDSPADVLNAEELSSPEKRVILSSWASDMYAVESCPALREIPGMSHTVRLADILAALRKLDGDNDNDDPPRGGGVPMRLRRPWAAAEGQAA</sequence>
<organism evidence="2 3">
    <name type="scientific">Bradyrhizobium yuanmingense</name>
    <dbReference type="NCBI Taxonomy" id="108015"/>
    <lineage>
        <taxon>Bacteria</taxon>
        <taxon>Pseudomonadati</taxon>
        <taxon>Pseudomonadota</taxon>
        <taxon>Alphaproteobacteria</taxon>
        <taxon>Hyphomicrobiales</taxon>
        <taxon>Nitrobacteraceae</taxon>
        <taxon>Bradyrhizobium</taxon>
    </lineage>
</organism>
<dbReference type="AlphaFoldDB" id="A0A1C3UBM3"/>
<reference evidence="2 3" key="1">
    <citation type="submission" date="2016-08" db="EMBL/GenBank/DDBJ databases">
        <authorList>
            <person name="Seilhamer J.J."/>
        </authorList>
    </citation>
    <scope>NUCLEOTIDE SEQUENCE [LARGE SCALE GENOMIC DNA]</scope>
    <source>
        <strain evidence="2 3">CCBAU 10071</strain>
    </source>
</reference>
<name>A0A1C3UBM3_9BRAD</name>
<accession>A0A1C3UBM3</accession>
<feature type="region of interest" description="Disordered" evidence="1">
    <location>
        <begin position="80"/>
        <end position="111"/>
    </location>
</feature>
<evidence type="ECO:0000256" key="1">
    <source>
        <dbReference type="SAM" id="MobiDB-lite"/>
    </source>
</evidence>
<dbReference type="RefSeq" id="WP_074447551.1">
    <property type="nucleotide sequence ID" value="NZ_FMAE01000001.1"/>
</dbReference>